<dbReference type="EMBL" id="CAMAPF010000051">
    <property type="protein sequence ID" value="CAH9085475.1"/>
    <property type="molecule type" value="Genomic_DNA"/>
</dbReference>
<gene>
    <name evidence="2" type="ORF">CEPIT_LOCUS9299</name>
</gene>
<feature type="region of interest" description="Disordered" evidence="1">
    <location>
        <begin position="33"/>
        <end position="55"/>
    </location>
</feature>
<dbReference type="Proteomes" id="UP001152523">
    <property type="component" value="Unassembled WGS sequence"/>
</dbReference>
<evidence type="ECO:0000313" key="3">
    <source>
        <dbReference type="Proteomes" id="UP001152523"/>
    </source>
</evidence>
<keyword evidence="3" id="KW-1185">Reference proteome</keyword>
<evidence type="ECO:0000313" key="2">
    <source>
        <dbReference type="EMBL" id="CAH9085475.1"/>
    </source>
</evidence>
<proteinExistence type="predicted"/>
<evidence type="ECO:0000256" key="1">
    <source>
        <dbReference type="SAM" id="MobiDB-lite"/>
    </source>
</evidence>
<protein>
    <submittedName>
        <fullName evidence="2">Uncharacterized protein</fullName>
    </submittedName>
</protein>
<organism evidence="2 3">
    <name type="scientific">Cuscuta epithymum</name>
    <dbReference type="NCBI Taxonomy" id="186058"/>
    <lineage>
        <taxon>Eukaryota</taxon>
        <taxon>Viridiplantae</taxon>
        <taxon>Streptophyta</taxon>
        <taxon>Embryophyta</taxon>
        <taxon>Tracheophyta</taxon>
        <taxon>Spermatophyta</taxon>
        <taxon>Magnoliopsida</taxon>
        <taxon>eudicotyledons</taxon>
        <taxon>Gunneridae</taxon>
        <taxon>Pentapetalae</taxon>
        <taxon>asterids</taxon>
        <taxon>lamiids</taxon>
        <taxon>Solanales</taxon>
        <taxon>Convolvulaceae</taxon>
        <taxon>Cuscuteae</taxon>
        <taxon>Cuscuta</taxon>
        <taxon>Cuscuta subgen. Cuscuta</taxon>
    </lineage>
</organism>
<reference evidence="2" key="1">
    <citation type="submission" date="2022-07" db="EMBL/GenBank/DDBJ databases">
        <authorList>
            <person name="Macas J."/>
            <person name="Novak P."/>
            <person name="Neumann P."/>
        </authorList>
    </citation>
    <scope>NUCLEOTIDE SEQUENCE</scope>
</reference>
<accession>A0AAV0CV62</accession>
<feature type="region of interest" description="Disordered" evidence="1">
    <location>
        <begin position="1"/>
        <end position="21"/>
    </location>
</feature>
<comment type="caution">
    <text evidence="2">The sequence shown here is derived from an EMBL/GenBank/DDBJ whole genome shotgun (WGS) entry which is preliminary data.</text>
</comment>
<sequence length="55" mass="5822">MSKPPKDGESSSGTSTPLPGFTAEQWKSLLSIFGNLPPSNDRMAGPSLEEADWDG</sequence>
<dbReference type="AlphaFoldDB" id="A0AAV0CV62"/>
<name>A0AAV0CV62_9ASTE</name>